<accession>A0AAE3IY52</accession>
<comment type="caution">
    <text evidence="2">The sequence shown here is derived from an EMBL/GenBank/DDBJ whole genome shotgun (WGS) entry which is preliminary data.</text>
</comment>
<dbReference type="Proteomes" id="UP001208041">
    <property type="component" value="Unassembled WGS sequence"/>
</dbReference>
<dbReference type="RefSeq" id="WP_263953216.1">
    <property type="nucleotide sequence ID" value="NZ_JAOYFC010000001.1"/>
</dbReference>
<keyword evidence="3" id="KW-1185">Reference proteome</keyword>
<dbReference type="InterPro" id="IPR045599">
    <property type="entry name" value="DUF6456"/>
</dbReference>
<dbReference type="Pfam" id="PF20057">
    <property type="entry name" value="DUF6456"/>
    <property type="match status" value="1"/>
</dbReference>
<evidence type="ECO:0000259" key="1">
    <source>
        <dbReference type="Pfam" id="PF20057"/>
    </source>
</evidence>
<sequence>MGDVMDTCLHQDPLPHWVPQTAERYLLHTETGLSIRAVARAVGCHASTVMRQIHKFESRRDDLLVDLGLKRLGKSHFQPPEDIETAKKIVLPARPETPTEEDQELVQEARRILKRLCELGSRLLVGEEMEQAVVLRDLPSGQSTRTAILHRSVAEVMALNDWINCVKSGKVTLYEITPQGRAFLKCGGVSPMTTPVGFAESQAAFSPAPSSRAIEVNLRKTNLAETPLTMLSRRRDPDGNPLLTDEMIAAGERIREDFELAQLGYQCDDIWENYIYEGAYANDNPIIPFANSKHKEAHERARDALRELGQDLGDVVLRCVCKLEGLEAAEKEMGWCARSGKVILRIALSRLAAYYKHRYGEHGPLIG</sequence>
<dbReference type="EMBL" id="JAOYFC010000001">
    <property type="protein sequence ID" value="MCV6824407.1"/>
    <property type="molecule type" value="Genomic_DNA"/>
</dbReference>
<feature type="domain" description="DUF6456" evidence="1">
    <location>
        <begin position="220"/>
        <end position="356"/>
    </location>
</feature>
<evidence type="ECO:0000313" key="2">
    <source>
        <dbReference type="EMBL" id="MCV6824407.1"/>
    </source>
</evidence>
<evidence type="ECO:0000313" key="3">
    <source>
        <dbReference type="Proteomes" id="UP001208041"/>
    </source>
</evidence>
<dbReference type="Pfam" id="PF13384">
    <property type="entry name" value="HTH_23"/>
    <property type="match status" value="1"/>
</dbReference>
<organism evidence="2 3">
    <name type="scientific">Halocynthiibacter halioticoli</name>
    <dbReference type="NCBI Taxonomy" id="2986804"/>
    <lineage>
        <taxon>Bacteria</taxon>
        <taxon>Pseudomonadati</taxon>
        <taxon>Pseudomonadota</taxon>
        <taxon>Alphaproteobacteria</taxon>
        <taxon>Rhodobacterales</taxon>
        <taxon>Paracoccaceae</taxon>
        <taxon>Halocynthiibacter</taxon>
    </lineage>
</organism>
<protein>
    <submittedName>
        <fullName evidence="2">DUF6456 domain-containing protein</fullName>
    </submittedName>
</protein>
<dbReference type="AlphaFoldDB" id="A0AAE3IY52"/>
<proteinExistence type="predicted"/>
<name>A0AAE3IY52_9RHOB</name>
<reference evidence="2" key="1">
    <citation type="submission" date="2022-10" db="EMBL/GenBank/DDBJ databases">
        <authorList>
            <person name="Yue Y."/>
        </authorList>
    </citation>
    <scope>NUCLEOTIDE SEQUENCE</scope>
    <source>
        <strain evidence="2">Z654</strain>
    </source>
</reference>
<gene>
    <name evidence="2" type="ORF">OH136_07535</name>
</gene>